<reference evidence="2" key="1">
    <citation type="journal article" date="2024" name="Toxins">
        <title>Genome Sequence Analysis of Native Xenorhabdus Strains Isolated from Entomopathogenic Nematodes in Argentina.</title>
        <authorList>
            <person name="Palma L."/>
            <person name="Frizzo L."/>
            <person name="Kaiser S."/>
            <person name="Berry C."/>
            <person name="Caballero P."/>
            <person name="Bode H.B."/>
            <person name="Del Valle E.E."/>
        </authorList>
    </citation>
    <scope>NUCLEOTIDE SEQUENCE [LARGE SCALE GENOMIC DNA]</scope>
    <source>
        <strain evidence="2">12</strain>
    </source>
</reference>
<evidence type="ECO:0008006" key="3">
    <source>
        <dbReference type="Google" id="ProtNLM"/>
    </source>
</evidence>
<comment type="caution">
    <text evidence="1">The sequence shown here is derived from an EMBL/GenBank/DDBJ whole genome shotgun (WGS) entry which is preliminary data.</text>
</comment>
<evidence type="ECO:0000313" key="1">
    <source>
        <dbReference type="EMBL" id="MDX7988920.1"/>
    </source>
</evidence>
<evidence type="ECO:0000313" key="2">
    <source>
        <dbReference type="Proteomes" id="UP001271890"/>
    </source>
</evidence>
<dbReference type="EMBL" id="VCDN01000075">
    <property type="protein sequence ID" value="MDX7988920.1"/>
    <property type="molecule type" value="Genomic_DNA"/>
</dbReference>
<protein>
    <recommendedName>
        <fullName evidence="3">Immunity protein 63 domain-containing protein</fullName>
    </recommendedName>
</protein>
<accession>A0ABU4SDU5</accession>
<name>A0ABU4SDU5_9GAMM</name>
<gene>
    <name evidence="1" type="ORF">FE392_16585</name>
</gene>
<sequence>MKKIKISEGYIYMFWAPLAGGPHIDENLLNLNLNNVKSIERLVNELLFLEYNEFSTSWKYRFKESFKYVICYASDEKLIRYYDSGAPQILLPDTIPIRDFYIQVWKFMFDEESYEAADIDNYELISRFDIFD</sequence>
<dbReference type="Proteomes" id="UP001271890">
    <property type="component" value="Unassembled WGS sequence"/>
</dbReference>
<dbReference type="RefSeq" id="WP_319931318.1">
    <property type="nucleotide sequence ID" value="NZ_VCDN01000075.1"/>
</dbReference>
<keyword evidence="2" id="KW-1185">Reference proteome</keyword>
<proteinExistence type="predicted"/>
<organism evidence="1 2">
    <name type="scientific">Xenorhabdus santafensis</name>
    <dbReference type="NCBI Taxonomy" id="2582833"/>
    <lineage>
        <taxon>Bacteria</taxon>
        <taxon>Pseudomonadati</taxon>
        <taxon>Pseudomonadota</taxon>
        <taxon>Gammaproteobacteria</taxon>
        <taxon>Enterobacterales</taxon>
        <taxon>Morganellaceae</taxon>
        <taxon>Xenorhabdus</taxon>
    </lineage>
</organism>